<sequence>MDLLRHPNMNDGFESDTWADDLTFTETFDRPEHVSWANRTRPQTPPKDPWNGPIDEFIDYLTGTTTAPGVSSMPRANGGEQWV</sequence>
<dbReference type="EMBL" id="BJNT01000021">
    <property type="protein sequence ID" value="GEC87191.1"/>
    <property type="molecule type" value="Genomic_DNA"/>
</dbReference>
<proteinExistence type="predicted"/>
<gene>
    <name evidence="1" type="ORF">CVA01_25050</name>
</gene>
<reference evidence="1 2" key="1">
    <citation type="submission" date="2019-06" db="EMBL/GenBank/DDBJ databases">
        <title>Whole genome shotgun sequence of Corynebacterium variabile NBRC 15286.</title>
        <authorList>
            <person name="Hosoyama A."/>
            <person name="Uohara A."/>
            <person name="Ohji S."/>
            <person name="Ichikawa N."/>
        </authorList>
    </citation>
    <scope>NUCLEOTIDE SEQUENCE [LARGE SCALE GENOMIC DNA]</scope>
    <source>
        <strain evidence="1 2">NBRC 15286</strain>
    </source>
</reference>
<organism evidence="1 2">
    <name type="scientific">Corynebacterium variabile</name>
    <dbReference type="NCBI Taxonomy" id="1727"/>
    <lineage>
        <taxon>Bacteria</taxon>
        <taxon>Bacillati</taxon>
        <taxon>Actinomycetota</taxon>
        <taxon>Actinomycetes</taxon>
        <taxon>Mycobacteriales</taxon>
        <taxon>Corynebacteriaceae</taxon>
        <taxon>Corynebacterium</taxon>
    </lineage>
</organism>
<comment type="caution">
    <text evidence="1">The sequence shown here is derived from an EMBL/GenBank/DDBJ whole genome shotgun (WGS) entry which is preliminary data.</text>
</comment>
<evidence type="ECO:0000313" key="2">
    <source>
        <dbReference type="Proteomes" id="UP000319986"/>
    </source>
</evidence>
<name>A0A4Y4C2B4_9CORY</name>
<dbReference type="Proteomes" id="UP000319986">
    <property type="component" value="Unassembled WGS sequence"/>
</dbReference>
<evidence type="ECO:0000313" key="1">
    <source>
        <dbReference type="EMBL" id="GEC87191.1"/>
    </source>
</evidence>
<protein>
    <submittedName>
        <fullName evidence="1">Uncharacterized protein</fullName>
    </submittedName>
</protein>
<dbReference type="AlphaFoldDB" id="A0A4Y4C2B4"/>
<accession>A0A4Y4C2B4</accession>